<accession>A0A2T0A9C9</accession>
<feature type="region of interest" description="Disordered" evidence="1">
    <location>
        <begin position="61"/>
        <end position="111"/>
    </location>
</feature>
<evidence type="ECO:0000256" key="1">
    <source>
        <dbReference type="SAM" id="MobiDB-lite"/>
    </source>
</evidence>
<evidence type="ECO:0008006" key="4">
    <source>
        <dbReference type="Google" id="ProtNLM"/>
    </source>
</evidence>
<sequence length="400" mass="44412">MYASSYTLDAAGVPRERGGSANEAIQETSRRLCSPTTHAHASLDLLLLAFRSATLSEALRVSPPSHNTSYTQAPPSSVPPMLRRAGGPASLSSLYRTPEHGRGRPTALLASKPAIRTPLLSPLSNISPPSRSISGRAALGRLPAFNWRTGPYAGQKCHEVQVVTKADDANLILESWTADRIAIDFEAGPIPNLNFARRPSLRKRDTTLSEGVLGLSDGYGVLLMQVPFLDRIPEKFREMMENPALQKVAIGAGWHVSEMLLDVDHFKTQPTNVLCLRRLACLACPTLDTRDLNNMVLDGWAQHMGKEVLGVRHSVYTQDFGYRMDLKAEKRDLLVNRTWFVHCADVAIRQRLRNRIANKAGGLKEVGKWMEADWTEEEAFKYAQQFCSYRNVGDMPHRAQ</sequence>
<feature type="compositionally biased region" description="Polar residues" evidence="1">
    <location>
        <begin position="64"/>
        <end position="75"/>
    </location>
</feature>
<dbReference type="AlphaFoldDB" id="A0A2T0A9C9"/>
<feature type="region of interest" description="Disordered" evidence="1">
    <location>
        <begin position="1"/>
        <end position="23"/>
    </location>
</feature>
<proteinExistence type="predicted"/>
<gene>
    <name evidence="2" type="ORF">AAT19DRAFT_14967</name>
</gene>
<dbReference type="OrthoDB" id="2522632at2759"/>
<comment type="caution">
    <text evidence="2">The sequence shown here is derived from an EMBL/GenBank/DDBJ whole genome shotgun (WGS) entry which is preliminary data.</text>
</comment>
<organism evidence="2 3">
    <name type="scientific">Rhodotorula toruloides</name>
    <name type="common">Yeast</name>
    <name type="synonym">Rhodosporidium toruloides</name>
    <dbReference type="NCBI Taxonomy" id="5286"/>
    <lineage>
        <taxon>Eukaryota</taxon>
        <taxon>Fungi</taxon>
        <taxon>Dikarya</taxon>
        <taxon>Basidiomycota</taxon>
        <taxon>Pucciniomycotina</taxon>
        <taxon>Microbotryomycetes</taxon>
        <taxon>Sporidiobolales</taxon>
        <taxon>Sporidiobolaceae</taxon>
        <taxon>Rhodotorula</taxon>
    </lineage>
</organism>
<evidence type="ECO:0000313" key="3">
    <source>
        <dbReference type="Proteomes" id="UP000239560"/>
    </source>
</evidence>
<dbReference type="EMBL" id="LCTV02000006">
    <property type="protein sequence ID" value="PRQ74614.1"/>
    <property type="molecule type" value="Genomic_DNA"/>
</dbReference>
<feature type="non-terminal residue" evidence="2">
    <location>
        <position position="1"/>
    </location>
</feature>
<reference evidence="2 3" key="1">
    <citation type="journal article" date="2018" name="Elife">
        <title>Functional genomics of lipid metabolism in the oleaginous yeast Rhodosporidium toruloides.</title>
        <authorList>
            <person name="Coradetti S.T."/>
            <person name="Pinel D."/>
            <person name="Geiselman G."/>
            <person name="Ito M."/>
            <person name="Mondo S."/>
            <person name="Reilly M.C."/>
            <person name="Cheng Y.F."/>
            <person name="Bauer S."/>
            <person name="Grigoriev I."/>
            <person name="Gladden J.M."/>
            <person name="Simmons B.A."/>
            <person name="Brem R."/>
            <person name="Arkin A.P."/>
            <person name="Skerker J.M."/>
        </authorList>
    </citation>
    <scope>NUCLEOTIDE SEQUENCE [LARGE SCALE GENOMIC DNA]</scope>
    <source>
        <strain evidence="2 3">NBRC 0880</strain>
    </source>
</reference>
<protein>
    <recommendedName>
        <fullName evidence="4">3'-5' exonuclease domain-containing protein</fullName>
    </recommendedName>
</protein>
<evidence type="ECO:0000313" key="2">
    <source>
        <dbReference type="EMBL" id="PRQ74614.1"/>
    </source>
</evidence>
<name>A0A2T0A9C9_RHOTO</name>
<dbReference type="Proteomes" id="UP000239560">
    <property type="component" value="Unassembled WGS sequence"/>
</dbReference>